<proteinExistence type="predicted"/>
<accession>A0AAV7UB32</accession>
<gene>
    <name evidence="2" type="ORF">NDU88_002858</name>
</gene>
<evidence type="ECO:0000256" key="1">
    <source>
        <dbReference type="SAM" id="MobiDB-lite"/>
    </source>
</evidence>
<protein>
    <submittedName>
        <fullName evidence="2">Uncharacterized protein</fullName>
    </submittedName>
</protein>
<organism evidence="2 3">
    <name type="scientific">Pleurodeles waltl</name>
    <name type="common">Iberian ribbed newt</name>
    <dbReference type="NCBI Taxonomy" id="8319"/>
    <lineage>
        <taxon>Eukaryota</taxon>
        <taxon>Metazoa</taxon>
        <taxon>Chordata</taxon>
        <taxon>Craniata</taxon>
        <taxon>Vertebrata</taxon>
        <taxon>Euteleostomi</taxon>
        <taxon>Amphibia</taxon>
        <taxon>Batrachia</taxon>
        <taxon>Caudata</taxon>
        <taxon>Salamandroidea</taxon>
        <taxon>Salamandridae</taxon>
        <taxon>Pleurodelinae</taxon>
        <taxon>Pleurodeles</taxon>
    </lineage>
</organism>
<evidence type="ECO:0000313" key="3">
    <source>
        <dbReference type="Proteomes" id="UP001066276"/>
    </source>
</evidence>
<feature type="region of interest" description="Disordered" evidence="1">
    <location>
        <begin position="73"/>
        <end position="99"/>
    </location>
</feature>
<feature type="region of interest" description="Disordered" evidence="1">
    <location>
        <begin position="115"/>
        <end position="142"/>
    </location>
</feature>
<dbReference type="EMBL" id="JANPWB010000005">
    <property type="protein sequence ID" value="KAJ1186073.1"/>
    <property type="molecule type" value="Genomic_DNA"/>
</dbReference>
<name>A0AAV7UB32_PLEWA</name>
<comment type="caution">
    <text evidence="2">The sequence shown here is derived from an EMBL/GenBank/DDBJ whole genome shotgun (WGS) entry which is preliminary data.</text>
</comment>
<dbReference type="AlphaFoldDB" id="A0AAV7UB32"/>
<keyword evidence="3" id="KW-1185">Reference proteome</keyword>
<feature type="non-terminal residue" evidence="2">
    <location>
        <position position="142"/>
    </location>
</feature>
<reference evidence="2" key="1">
    <citation type="journal article" date="2022" name="bioRxiv">
        <title>Sequencing and chromosome-scale assembly of the giantPleurodeles waltlgenome.</title>
        <authorList>
            <person name="Brown T."/>
            <person name="Elewa A."/>
            <person name="Iarovenko S."/>
            <person name="Subramanian E."/>
            <person name="Araus A.J."/>
            <person name="Petzold A."/>
            <person name="Susuki M."/>
            <person name="Suzuki K.-i.T."/>
            <person name="Hayashi T."/>
            <person name="Toyoda A."/>
            <person name="Oliveira C."/>
            <person name="Osipova E."/>
            <person name="Leigh N.D."/>
            <person name="Simon A."/>
            <person name="Yun M.H."/>
        </authorList>
    </citation>
    <scope>NUCLEOTIDE SEQUENCE</scope>
    <source>
        <strain evidence="2">20211129_DDA</strain>
        <tissue evidence="2">Liver</tissue>
    </source>
</reference>
<evidence type="ECO:0000313" key="2">
    <source>
        <dbReference type="EMBL" id="KAJ1186073.1"/>
    </source>
</evidence>
<dbReference type="Proteomes" id="UP001066276">
    <property type="component" value="Chromosome 3_1"/>
</dbReference>
<feature type="non-terminal residue" evidence="2">
    <location>
        <position position="1"/>
    </location>
</feature>
<sequence>HKGEHGGLRRGCSSLDASFPPFLGAWHTHSDRLDVLDSGTRPLHWLGEAPGGRLRHWGRAALELRRVRRGSARIPLRGNPGRASTGKAPGRVSQEPESAATRVVSAASETVNKAARIVGGSPRPSKGDKGPPPPGLLLTYFR</sequence>